<sequence>MKVVVLNSSDTVGGAARAAYRLHESLQGIGVSSQMLVKNKISGDANVIVSQDGLASKFDKIISTISNAPLRLYPERNPVIFSPQWLPDSLAAKVAKIQPDIINLHWVCGGYMQVETIPKFNKPLVWTLHDMWPFTGGCHYSEECDRYTESCGSCHQLHSSKDGDLSRWVWQRKAKAWKNLNLTLVSPSAWLAKCASSSALFKDERVEVIPNGINTQKYKPINRQWAREILNLPQDKQIVLFGGAGGTGDRWKGFNLLVSALQSLSKSGWNDRIQLLVFGSSGAANPIELGFNTHYLGKFADDVSLAIVYAAADVFVAPSVYDNLPNTVMEAAACGIPSVGFKIGGMPDLIEHCSNGYLAKPYETEDLATGIAWVLENPDRHQKLCTRARQKVEQEFTSEIQARRYLSLFSELASAANSAAN</sequence>
<dbReference type="Pfam" id="PF13439">
    <property type="entry name" value="Glyco_transf_4"/>
    <property type="match status" value="1"/>
</dbReference>
<dbReference type="PANTHER" id="PTHR12526:SF637">
    <property type="entry name" value="GLYCOSYLTRANSFERASE EPSF-RELATED"/>
    <property type="match status" value="1"/>
</dbReference>
<dbReference type="SUPFAM" id="SSF53756">
    <property type="entry name" value="UDP-Glycosyltransferase/glycogen phosphorylase"/>
    <property type="match status" value="1"/>
</dbReference>
<gene>
    <name evidence="3" type="ORF">WMG39_11895</name>
</gene>
<evidence type="ECO:0000259" key="1">
    <source>
        <dbReference type="Pfam" id="PF00534"/>
    </source>
</evidence>
<proteinExistence type="predicted"/>
<dbReference type="CDD" id="cd03825">
    <property type="entry name" value="GT4_WcaC-like"/>
    <property type="match status" value="1"/>
</dbReference>
<protein>
    <submittedName>
        <fullName evidence="3">Glycosyltransferase family 4 protein</fullName>
    </submittedName>
</protein>
<evidence type="ECO:0000259" key="2">
    <source>
        <dbReference type="Pfam" id="PF13439"/>
    </source>
</evidence>
<organism evidence="3 4">
    <name type="scientific">Microcoleus anatoxicus PTRS2</name>
    <dbReference type="NCBI Taxonomy" id="2705321"/>
    <lineage>
        <taxon>Bacteria</taxon>
        <taxon>Bacillati</taxon>
        <taxon>Cyanobacteriota</taxon>
        <taxon>Cyanophyceae</taxon>
        <taxon>Oscillatoriophycideae</taxon>
        <taxon>Oscillatoriales</taxon>
        <taxon>Microcoleaceae</taxon>
        <taxon>Microcoleus</taxon>
        <taxon>Microcoleus anatoxicus</taxon>
    </lineage>
</organism>
<keyword evidence="4" id="KW-1185">Reference proteome</keyword>
<evidence type="ECO:0000313" key="3">
    <source>
        <dbReference type="EMBL" id="MEK0185543.1"/>
    </source>
</evidence>
<dbReference type="Gene3D" id="3.40.50.2000">
    <property type="entry name" value="Glycogen Phosphorylase B"/>
    <property type="match status" value="2"/>
</dbReference>
<comment type="caution">
    <text evidence="3">The sequence shown here is derived from an EMBL/GenBank/DDBJ whole genome shotgun (WGS) entry which is preliminary data.</text>
</comment>
<dbReference type="InterPro" id="IPR028098">
    <property type="entry name" value="Glyco_trans_4-like_N"/>
</dbReference>
<dbReference type="Proteomes" id="UP001384579">
    <property type="component" value="Unassembled WGS sequence"/>
</dbReference>
<name>A0ABU8YN19_9CYAN</name>
<dbReference type="Pfam" id="PF00534">
    <property type="entry name" value="Glycos_transf_1"/>
    <property type="match status" value="1"/>
</dbReference>
<dbReference type="InterPro" id="IPR001296">
    <property type="entry name" value="Glyco_trans_1"/>
</dbReference>
<accession>A0ABU8YN19</accession>
<reference evidence="3 4" key="1">
    <citation type="journal article" date="2020" name="Harmful Algae">
        <title>Molecular and morphological characterization of a novel dihydroanatoxin-a producing Microcoleus species (cyanobacteria) from the Russian River, California, USA.</title>
        <authorList>
            <person name="Conklin K.Y."/>
            <person name="Stancheva R."/>
            <person name="Otten T.G."/>
            <person name="Fadness R."/>
            <person name="Boyer G.L."/>
            <person name="Read B."/>
            <person name="Zhang X."/>
            <person name="Sheath R.G."/>
        </authorList>
    </citation>
    <scope>NUCLEOTIDE SEQUENCE [LARGE SCALE GENOMIC DNA]</scope>
    <source>
        <strain evidence="3 4">PTRS2</strain>
    </source>
</reference>
<dbReference type="EMBL" id="JBBLXS010000128">
    <property type="protein sequence ID" value="MEK0185543.1"/>
    <property type="molecule type" value="Genomic_DNA"/>
</dbReference>
<feature type="domain" description="Glycosyl transferase family 1" evidence="1">
    <location>
        <begin position="226"/>
        <end position="390"/>
    </location>
</feature>
<evidence type="ECO:0000313" key="4">
    <source>
        <dbReference type="Proteomes" id="UP001384579"/>
    </source>
</evidence>
<dbReference type="PANTHER" id="PTHR12526">
    <property type="entry name" value="GLYCOSYLTRANSFERASE"/>
    <property type="match status" value="1"/>
</dbReference>
<dbReference type="RefSeq" id="WP_340524698.1">
    <property type="nucleotide sequence ID" value="NZ_JBBLXS010000128.1"/>
</dbReference>
<feature type="domain" description="Glycosyltransferase subfamily 4-like N-terminal" evidence="2">
    <location>
        <begin position="12"/>
        <end position="216"/>
    </location>
</feature>